<protein>
    <submittedName>
        <fullName evidence="2">Amidase</fullName>
        <ecNumber evidence="2">3.5.1.4</ecNumber>
    </submittedName>
</protein>
<evidence type="ECO:0000259" key="1">
    <source>
        <dbReference type="Pfam" id="PF01425"/>
    </source>
</evidence>
<dbReference type="EC" id="3.5.1.4" evidence="2"/>
<evidence type="ECO:0000313" key="2">
    <source>
        <dbReference type="EMBL" id="WFF82672.1"/>
    </source>
</evidence>
<gene>
    <name evidence="2" type="ORF">PYR84_08245</name>
</gene>
<evidence type="ECO:0000313" key="3">
    <source>
        <dbReference type="Proteomes" id="UP001219066"/>
    </source>
</evidence>
<dbReference type="InterPro" id="IPR036928">
    <property type="entry name" value="AS_sf"/>
</dbReference>
<dbReference type="SUPFAM" id="SSF75304">
    <property type="entry name" value="Amidase signature (AS) enzymes"/>
    <property type="match status" value="1"/>
</dbReference>
<dbReference type="PANTHER" id="PTHR11895:SF176">
    <property type="entry name" value="AMIDASE AMID-RELATED"/>
    <property type="match status" value="1"/>
</dbReference>
<dbReference type="PANTHER" id="PTHR11895">
    <property type="entry name" value="TRANSAMIDASE"/>
    <property type="match status" value="1"/>
</dbReference>
<dbReference type="Proteomes" id="UP001219066">
    <property type="component" value="Chromosome"/>
</dbReference>
<dbReference type="Gene3D" id="3.90.1300.10">
    <property type="entry name" value="Amidase signature (AS) domain"/>
    <property type="match status" value="1"/>
</dbReference>
<dbReference type="InterPro" id="IPR023631">
    <property type="entry name" value="Amidase_dom"/>
</dbReference>
<feature type="domain" description="Amidase" evidence="1">
    <location>
        <begin position="44"/>
        <end position="463"/>
    </location>
</feature>
<proteinExistence type="predicted"/>
<dbReference type="GO" id="GO:0004040">
    <property type="term" value="F:amidase activity"/>
    <property type="evidence" value="ECO:0007669"/>
    <property type="project" value="UniProtKB-EC"/>
</dbReference>
<dbReference type="InterPro" id="IPR000120">
    <property type="entry name" value="Amidase"/>
</dbReference>
<accession>A0AAX3SRC9</accession>
<name>A0AAX3SRC9_9BURK</name>
<dbReference type="NCBIfam" id="NF004766">
    <property type="entry name" value="PRK06102.1"/>
    <property type="match status" value="1"/>
</dbReference>
<dbReference type="RefSeq" id="WP_277849545.1">
    <property type="nucleotide sequence ID" value="NZ_CP120956.1"/>
</dbReference>
<dbReference type="EMBL" id="CP120956">
    <property type="protein sequence ID" value="WFF82672.1"/>
    <property type="molecule type" value="Genomic_DNA"/>
</dbReference>
<sequence length="480" mass="49945">MKNSGLRTAPASACELHAAYAAGTLTPTQATEHCLQAACESPSVFTRITAERALEEARQSTQRWRTGRPLGPLDGVPISWKDLFDVRGTPTTAASALLRSAPPAPADAPVVARAAAAGMVCLGKTNLSEFAYSGLGLNPGFGTPANPRLGGRARAPGGSSSGAALAVVQGCGPLAMGTDTAGSVRIPAAFNGLVGFRASRGRYPMQGVFALSPSLDTLGPLALGVADCMALDQVLRSTVPAGDAAAAAGPAVPGTAIGLQGQVFVIDPGLLDDDRVQAQVRDAIAAGLALLQRQGARVQRRRLQSLDTVQTLTQRHGWLGAHEALATHRERLDAPEQAARMDPRVRSRLEAARHLDHGGYLQLLARRQPLMALFAQELGGATLVLPTVGHPAPLLQPLLEDDALFAQTNLATLRLTMPGSFLDAPAVALPCGALCLQGPGASTERLPIGLQLMRPQGDDDRLLRIALAVEQALSSLNRSQ</sequence>
<dbReference type="AlphaFoldDB" id="A0AAX3SRC9"/>
<reference evidence="2" key="1">
    <citation type="submission" date="2023-03" db="EMBL/GenBank/DDBJ databases">
        <title>Synergistic degradation of erythromycin by symbiotic bacteria Ery-6A and Ery-6B and application in simulated water remediation.</title>
        <authorList>
            <person name="Xu S."/>
        </authorList>
    </citation>
    <scope>NUCLEOTIDE SEQUENCE</scope>
    <source>
        <strain evidence="2">Ery-6A</strain>
    </source>
</reference>
<organism evidence="2 3">
    <name type="scientific">Delftia tsuruhatensis</name>
    <dbReference type="NCBI Taxonomy" id="180282"/>
    <lineage>
        <taxon>Bacteria</taxon>
        <taxon>Pseudomonadati</taxon>
        <taxon>Pseudomonadota</taxon>
        <taxon>Betaproteobacteria</taxon>
        <taxon>Burkholderiales</taxon>
        <taxon>Comamonadaceae</taxon>
        <taxon>Delftia</taxon>
    </lineage>
</organism>
<keyword evidence="2" id="KW-0378">Hydrolase</keyword>
<dbReference type="Pfam" id="PF01425">
    <property type="entry name" value="Amidase"/>
    <property type="match status" value="1"/>
</dbReference>